<evidence type="ECO:0000256" key="1">
    <source>
        <dbReference type="ARBA" id="ARBA00004370"/>
    </source>
</evidence>
<feature type="coiled-coil region" evidence="6">
    <location>
        <begin position="485"/>
        <end position="519"/>
    </location>
</feature>
<protein>
    <recommendedName>
        <fullName evidence="7">Dynamin N-terminal domain-containing protein</fullName>
    </recommendedName>
</protein>
<dbReference type="GO" id="GO:0003924">
    <property type="term" value="F:GTPase activity"/>
    <property type="evidence" value="ECO:0007669"/>
    <property type="project" value="InterPro"/>
</dbReference>
<dbReference type="Proteomes" id="UP000076927">
    <property type="component" value="Chromosome"/>
</dbReference>
<dbReference type="PATRIC" id="fig|1178515.4.peg.3679"/>
<keyword evidence="3" id="KW-0378">Hydrolase</keyword>
<name>A0A172TLG5_9BACL</name>
<organism evidence="8 9">
    <name type="scientific">Paenibacillus swuensis</name>
    <dbReference type="NCBI Taxonomy" id="1178515"/>
    <lineage>
        <taxon>Bacteria</taxon>
        <taxon>Bacillati</taxon>
        <taxon>Bacillota</taxon>
        <taxon>Bacilli</taxon>
        <taxon>Bacillales</taxon>
        <taxon>Paenibacillaceae</taxon>
        <taxon>Paenibacillus</taxon>
    </lineage>
</organism>
<dbReference type="KEGG" id="pswu:SY83_18250"/>
<evidence type="ECO:0000313" key="8">
    <source>
        <dbReference type="EMBL" id="ANE47909.1"/>
    </source>
</evidence>
<evidence type="ECO:0000313" key="9">
    <source>
        <dbReference type="Proteomes" id="UP000076927"/>
    </source>
</evidence>
<keyword evidence="4" id="KW-0342">GTP-binding</keyword>
<dbReference type="InterPro" id="IPR045063">
    <property type="entry name" value="Dynamin_N"/>
</dbReference>
<dbReference type="InterPro" id="IPR027417">
    <property type="entry name" value="P-loop_NTPase"/>
</dbReference>
<keyword evidence="9" id="KW-1185">Reference proteome</keyword>
<dbReference type="GO" id="GO:0016020">
    <property type="term" value="C:membrane"/>
    <property type="evidence" value="ECO:0007669"/>
    <property type="project" value="UniProtKB-SubCell"/>
</dbReference>
<sequence>MAAQLTTTPLQQSLIQLQRVMLDADDRVHADKIEQLLHKLNSEPLAVAFCGHFSAGKSTMVNRLCGAELLPSSPIPTSANLVTIRSGEAEAQVRRHTTGYGSIVHSVPLEQLESYCKNGEDIEAVEIHYPVPLLGERMMFLDTPGIDSTDDAHKLATESALHLADVVFYVMDYNHVQSEVNFEFTKQLQDWGKPLYLIVNQIDKHSEDELRFEDYIKSVEEAFAGWNIHPNGILFTSLRDLSHMHNDWERLVWLLEELKTKGEQLRMFSMERSAAHLIGEHGKLLESRNIGLKQRLLLEVGNLSEAKAEMKAVEKAEFQLNELAQQPSQMGQRWKREMSLILDNANLTPASTRELAEAYLESRKPGFKTGLFFASGKTASEKERRENAFYQDVLKQVTANVDWHMRDWLRKSSEEASVAYEDYLTLLDEARDEVTVAKLADLIQTGASFTSEYTMTYSRKLSDDMKGVYRKAGMEILEHLIRHTEDHVEAELKAERLRLDSLRTQLEAYQRLHDLEKREQAYVKTLLDDNRLHPTPSMNVLTLPDLGLFMKKAQQTGADSWKEAVTGGTQAAPVDFTVAADTGIADRTDDATDQTQIRERLDETVQKLNRAGELIDGITSMGSLARSMREKSAQLRDNRFTIALFGAFSAGKSSFANALVGERVLPVSPNPTTAAINKIVPPVVGFPHGTAKVKLKTREAVLDDVRFSLETLGYQASDTQDWLRTIARLTPDRLTPRGKPHYAFLKAVERGWQAAEKQLGMELRTETLPDFEAYVALEEQSCFVEWIELHYDCALTRQGIVLVDTPGADSINARHTGVAFNYIKNADAILFVTYYNHAFSQADREFLLQLGRVKESFELDKMFFIVNAADLAASQEELTGVVTHVKDNLLQYGIRKPRIFPLSSKLGVQAKTADDESLISRSGLSAFERAFYAFAFGELASLAVGAAEAEIRRGATRLGQWLDDARIGDDARQSKLAALSEARAGGERLLAELSGRSRERELRQEVGELLHYVKQRAVFRFGGFYNAAFNPASLQDDGRDRKQALRASWKELSRSISYDLSQEVLATTLRIENFLNREAEGLYTEFARLLEQQMEGFHAEPYAPQAFATPAVEESLPDSPDVEKVLLEHFRNAKQFFEGAGKERLKAELETILMSMLDAFTERHQLLLMDAYHGQLQRTIASLAEQQLREWNEYAQGMQESLEMKLDLPDILSRHRELIALSKPL</sequence>
<feature type="domain" description="Dynamin N-terminal" evidence="7">
    <location>
        <begin position="642"/>
        <end position="868"/>
    </location>
</feature>
<dbReference type="EMBL" id="CP011388">
    <property type="protein sequence ID" value="ANE47909.1"/>
    <property type="molecule type" value="Genomic_DNA"/>
</dbReference>
<feature type="domain" description="Dynamin N-terminal" evidence="7">
    <location>
        <begin position="47"/>
        <end position="201"/>
    </location>
</feature>
<dbReference type="GO" id="GO:0005525">
    <property type="term" value="F:GTP binding"/>
    <property type="evidence" value="ECO:0007669"/>
    <property type="project" value="UniProtKB-KW"/>
</dbReference>
<dbReference type="SUPFAM" id="SSF52540">
    <property type="entry name" value="P-loop containing nucleoside triphosphate hydrolases"/>
    <property type="match status" value="2"/>
</dbReference>
<evidence type="ECO:0000256" key="5">
    <source>
        <dbReference type="ARBA" id="ARBA00023136"/>
    </source>
</evidence>
<accession>A0A172TLG5</accession>
<reference evidence="8 9" key="1">
    <citation type="submission" date="2015-01" db="EMBL/GenBank/DDBJ databases">
        <title>Paenibacillus swuensis/DY6/whole genome sequencing.</title>
        <authorList>
            <person name="Kim M.K."/>
            <person name="Srinivasan S."/>
            <person name="Lee J.-J."/>
        </authorList>
    </citation>
    <scope>NUCLEOTIDE SEQUENCE [LARGE SCALE GENOMIC DNA]</scope>
    <source>
        <strain evidence="8 9">DY6</strain>
    </source>
</reference>
<evidence type="ECO:0000256" key="4">
    <source>
        <dbReference type="ARBA" id="ARBA00023134"/>
    </source>
</evidence>
<dbReference type="InterPro" id="IPR027094">
    <property type="entry name" value="Mitofusin_fam"/>
</dbReference>
<comment type="subcellular location">
    <subcellularLocation>
        <location evidence="1">Membrane</location>
    </subcellularLocation>
</comment>
<dbReference type="PANTHER" id="PTHR10465:SF0">
    <property type="entry name" value="SARCALUMENIN"/>
    <property type="match status" value="1"/>
</dbReference>
<dbReference type="PANTHER" id="PTHR10465">
    <property type="entry name" value="TRANSMEMBRANE GTPASE FZO1"/>
    <property type="match status" value="1"/>
</dbReference>
<keyword evidence="6" id="KW-0175">Coiled coil</keyword>
<dbReference type="RefSeq" id="WP_068609117.1">
    <property type="nucleotide sequence ID" value="NZ_CP011388.1"/>
</dbReference>
<evidence type="ECO:0000259" key="7">
    <source>
        <dbReference type="Pfam" id="PF00350"/>
    </source>
</evidence>
<dbReference type="Gene3D" id="3.40.50.300">
    <property type="entry name" value="P-loop containing nucleotide triphosphate hydrolases"/>
    <property type="match status" value="2"/>
</dbReference>
<dbReference type="STRING" id="1178515.SY83_18250"/>
<dbReference type="OrthoDB" id="5477114at2"/>
<keyword evidence="2" id="KW-0547">Nucleotide-binding</keyword>
<evidence type="ECO:0000256" key="3">
    <source>
        <dbReference type="ARBA" id="ARBA00022801"/>
    </source>
</evidence>
<dbReference type="AlphaFoldDB" id="A0A172TLG5"/>
<dbReference type="Pfam" id="PF00350">
    <property type="entry name" value="Dynamin_N"/>
    <property type="match status" value="2"/>
</dbReference>
<dbReference type="CDD" id="cd09912">
    <property type="entry name" value="DLP_2"/>
    <property type="match status" value="2"/>
</dbReference>
<evidence type="ECO:0000256" key="2">
    <source>
        <dbReference type="ARBA" id="ARBA00022741"/>
    </source>
</evidence>
<keyword evidence="5" id="KW-0472">Membrane</keyword>
<gene>
    <name evidence="8" type="ORF">SY83_18250</name>
</gene>
<evidence type="ECO:0000256" key="6">
    <source>
        <dbReference type="SAM" id="Coils"/>
    </source>
</evidence>
<proteinExistence type="predicted"/>